<feature type="compositionally biased region" description="Basic residues" evidence="1">
    <location>
        <begin position="1"/>
        <end position="11"/>
    </location>
</feature>
<dbReference type="Proteomes" id="UP000724874">
    <property type="component" value="Unassembled WGS sequence"/>
</dbReference>
<dbReference type="OrthoDB" id="3042641at2759"/>
<evidence type="ECO:0000256" key="1">
    <source>
        <dbReference type="SAM" id="MobiDB-lite"/>
    </source>
</evidence>
<keyword evidence="3" id="KW-1185">Reference proteome</keyword>
<protein>
    <submittedName>
        <fullName evidence="2">Uncharacterized protein</fullName>
    </submittedName>
</protein>
<dbReference type="AlphaFoldDB" id="A0A9P5N9X5"/>
<accession>A0A9P5N9X5</accession>
<dbReference type="EMBL" id="JADNYJ010000247">
    <property type="protein sequence ID" value="KAF8873107.1"/>
    <property type="molecule type" value="Genomic_DNA"/>
</dbReference>
<reference evidence="2" key="1">
    <citation type="submission" date="2020-11" db="EMBL/GenBank/DDBJ databases">
        <authorList>
            <consortium name="DOE Joint Genome Institute"/>
            <person name="Ahrendt S."/>
            <person name="Riley R."/>
            <person name="Andreopoulos W."/>
            <person name="LaButti K."/>
            <person name="Pangilinan J."/>
            <person name="Ruiz-duenas F.J."/>
            <person name="Barrasa J.M."/>
            <person name="Sanchez-Garcia M."/>
            <person name="Camarero S."/>
            <person name="Miyauchi S."/>
            <person name="Serrano A."/>
            <person name="Linde D."/>
            <person name="Babiker R."/>
            <person name="Drula E."/>
            <person name="Ayuso-Fernandez I."/>
            <person name="Pacheco R."/>
            <person name="Padilla G."/>
            <person name="Ferreira P."/>
            <person name="Barriuso J."/>
            <person name="Kellner H."/>
            <person name="Castanera R."/>
            <person name="Alfaro M."/>
            <person name="Ramirez L."/>
            <person name="Pisabarro A.G."/>
            <person name="Kuo A."/>
            <person name="Tritt A."/>
            <person name="Lipzen A."/>
            <person name="He G."/>
            <person name="Yan M."/>
            <person name="Ng V."/>
            <person name="Cullen D."/>
            <person name="Martin F."/>
            <person name="Rosso M.-N."/>
            <person name="Henrissat B."/>
            <person name="Hibbett D."/>
            <person name="Martinez A.T."/>
            <person name="Grigoriev I.V."/>
        </authorList>
    </citation>
    <scope>NUCLEOTIDE SEQUENCE</scope>
    <source>
        <strain evidence="2">AH 44721</strain>
    </source>
</reference>
<proteinExistence type="predicted"/>
<feature type="region of interest" description="Disordered" evidence="1">
    <location>
        <begin position="1"/>
        <end position="46"/>
    </location>
</feature>
<sequence>MKAKSKSKKKKQESSSSSAESSRSPSPAPAPKKATSSKKKKTNNNPVLSFPDIHFSDFASVIQTTFGTKISLATVLMLLFSITDNPDVFNLHFRQQHPTEAGENKVVVSGWLIALTNAISTKLEDDRTSTLLFHHERQQTPSSSSQVKLIAQKLDTFVTALSFSPYDSSGNYTHKLLPVSSKKIQPALVICPRSFVCAVNVMYNFHASASAYAKYWNNTYRTSSFSISQAQIWQAFVQESIHTIAAESSIDLELDDSLNIKEVTAEAFEIFKPSDGMANDAQADKKYVKMVVLEELVMGPTHCAYDNCYNDLSNSRGVLRELLPAKIIRQIGTLSGSTPVTMSGQVSTDFSRDQLKAMLGSQDPEAQSSMT</sequence>
<evidence type="ECO:0000313" key="2">
    <source>
        <dbReference type="EMBL" id="KAF8873107.1"/>
    </source>
</evidence>
<feature type="compositionally biased region" description="Low complexity" evidence="1">
    <location>
        <begin position="14"/>
        <end position="25"/>
    </location>
</feature>
<evidence type="ECO:0000313" key="3">
    <source>
        <dbReference type="Proteomes" id="UP000724874"/>
    </source>
</evidence>
<comment type="caution">
    <text evidence="2">The sequence shown here is derived from an EMBL/GenBank/DDBJ whole genome shotgun (WGS) entry which is preliminary data.</text>
</comment>
<organism evidence="2 3">
    <name type="scientific">Gymnopilus junonius</name>
    <name type="common">Spectacular rustgill mushroom</name>
    <name type="synonym">Gymnopilus spectabilis subsp. junonius</name>
    <dbReference type="NCBI Taxonomy" id="109634"/>
    <lineage>
        <taxon>Eukaryota</taxon>
        <taxon>Fungi</taxon>
        <taxon>Dikarya</taxon>
        <taxon>Basidiomycota</taxon>
        <taxon>Agaricomycotina</taxon>
        <taxon>Agaricomycetes</taxon>
        <taxon>Agaricomycetidae</taxon>
        <taxon>Agaricales</taxon>
        <taxon>Agaricineae</taxon>
        <taxon>Hymenogastraceae</taxon>
        <taxon>Gymnopilus</taxon>
    </lineage>
</organism>
<name>A0A9P5N9X5_GYMJU</name>
<gene>
    <name evidence="2" type="ORF">CPB84DRAFT_1854167</name>
</gene>